<comment type="caution">
    <text evidence="2">The sequence shown here is derived from an EMBL/GenBank/DDBJ whole genome shotgun (WGS) entry which is preliminary data.</text>
</comment>
<dbReference type="EMBL" id="JAACJO010000009">
    <property type="protein sequence ID" value="KAF5354156.1"/>
    <property type="molecule type" value="Genomic_DNA"/>
</dbReference>
<accession>A0A8H5D5U1</accession>
<protein>
    <submittedName>
        <fullName evidence="2">Uncharacterized protein</fullName>
    </submittedName>
</protein>
<dbReference type="OrthoDB" id="2588702at2759"/>
<feature type="region of interest" description="Disordered" evidence="1">
    <location>
        <begin position="88"/>
        <end position="176"/>
    </location>
</feature>
<name>A0A8H5D5U1_9AGAR</name>
<evidence type="ECO:0000256" key="1">
    <source>
        <dbReference type="SAM" id="MobiDB-lite"/>
    </source>
</evidence>
<reference evidence="2 3" key="1">
    <citation type="journal article" date="2020" name="ISME J.">
        <title>Uncovering the hidden diversity of litter-decomposition mechanisms in mushroom-forming fungi.</title>
        <authorList>
            <person name="Floudas D."/>
            <person name="Bentzer J."/>
            <person name="Ahren D."/>
            <person name="Johansson T."/>
            <person name="Persson P."/>
            <person name="Tunlid A."/>
        </authorList>
    </citation>
    <scope>NUCLEOTIDE SEQUENCE [LARGE SCALE GENOMIC DNA]</scope>
    <source>
        <strain evidence="2 3">CBS 146.42</strain>
    </source>
</reference>
<gene>
    <name evidence="2" type="ORF">D9756_007125</name>
</gene>
<dbReference type="AlphaFoldDB" id="A0A8H5D5U1"/>
<evidence type="ECO:0000313" key="3">
    <source>
        <dbReference type="Proteomes" id="UP000559027"/>
    </source>
</evidence>
<evidence type="ECO:0000313" key="2">
    <source>
        <dbReference type="EMBL" id="KAF5354156.1"/>
    </source>
</evidence>
<keyword evidence="3" id="KW-1185">Reference proteome</keyword>
<feature type="compositionally biased region" description="Basic and acidic residues" evidence="1">
    <location>
        <begin position="92"/>
        <end position="176"/>
    </location>
</feature>
<proteinExistence type="predicted"/>
<sequence>MEGCPSSVLLRFSCNIRRALQVFFLRHQPKSPTSLPHFSVFPSPESFPLLCIYPIDRIHIFPMRVQALLIATLIGAGIAAPIITTDEGDVPVAREPRPPAWRREPQADWRREPQADWRREPQADWRREPQADWRREPQADWRREAQADWKREPQADWRREPQADWKRDESVEERRS</sequence>
<dbReference type="Proteomes" id="UP000559027">
    <property type="component" value="Unassembled WGS sequence"/>
</dbReference>
<organism evidence="2 3">
    <name type="scientific">Leucocoprinus leucothites</name>
    <dbReference type="NCBI Taxonomy" id="201217"/>
    <lineage>
        <taxon>Eukaryota</taxon>
        <taxon>Fungi</taxon>
        <taxon>Dikarya</taxon>
        <taxon>Basidiomycota</taxon>
        <taxon>Agaricomycotina</taxon>
        <taxon>Agaricomycetes</taxon>
        <taxon>Agaricomycetidae</taxon>
        <taxon>Agaricales</taxon>
        <taxon>Agaricineae</taxon>
        <taxon>Agaricaceae</taxon>
        <taxon>Leucocoprinus</taxon>
    </lineage>
</organism>